<protein>
    <submittedName>
        <fullName evidence="2">Uncharacterized protein</fullName>
    </submittedName>
</protein>
<evidence type="ECO:0000256" key="1">
    <source>
        <dbReference type="SAM" id="Phobius"/>
    </source>
</evidence>
<name>A0A811BLY4_9VIRU</name>
<sequence>MHVTEKIRMMNRCRGSPEGNPSLFSSFAPHDAHCTAMRVLHYHFILALAIASVAVVACGYRPISGTSSKSQIERC</sequence>
<keyword evidence="1" id="KW-1133">Transmembrane helix</keyword>
<evidence type="ECO:0000313" key="2">
    <source>
        <dbReference type="EMBL" id="BCU02904.1"/>
    </source>
</evidence>
<proteinExistence type="predicted"/>
<keyword evidence="1" id="KW-0472">Membrane</keyword>
<reference evidence="2" key="1">
    <citation type="submission" date="2021-04" db="EMBL/GenBank/DDBJ databases">
        <title>Draft Genome Sequence of Pandoravirus japonicus, Isolated from the Sabaishi River of Niigata, Japan.</title>
        <authorList>
            <person name="Hosokawa N."/>
            <person name="Takahashi H."/>
            <person name="Aoki K."/>
            <person name="Takemura M."/>
        </authorList>
    </citation>
    <scope>NUCLEOTIDE SEQUENCE</scope>
</reference>
<evidence type="ECO:0000313" key="3">
    <source>
        <dbReference type="Proteomes" id="UP001253637"/>
    </source>
</evidence>
<feature type="transmembrane region" description="Helical" evidence="1">
    <location>
        <begin position="40"/>
        <end position="60"/>
    </location>
</feature>
<dbReference type="EMBL" id="LC625835">
    <property type="protein sequence ID" value="BCU02904.1"/>
    <property type="molecule type" value="Genomic_DNA"/>
</dbReference>
<keyword evidence="1" id="KW-0812">Transmembrane</keyword>
<dbReference type="Proteomes" id="UP001253637">
    <property type="component" value="Segment"/>
</dbReference>
<organism evidence="2 3">
    <name type="scientific">Pandoravirus japonicus</name>
    <dbReference type="NCBI Taxonomy" id="2823154"/>
    <lineage>
        <taxon>Viruses</taxon>
        <taxon>Pandoravirus</taxon>
    </lineage>
</organism>
<accession>A0A811BLY4</accession>